<comment type="caution">
    <text evidence="2">The sequence shown here is derived from an EMBL/GenBank/DDBJ whole genome shotgun (WGS) entry which is preliminary data.</text>
</comment>
<feature type="compositionally biased region" description="Basic and acidic residues" evidence="1">
    <location>
        <begin position="69"/>
        <end position="116"/>
    </location>
</feature>
<dbReference type="EMBL" id="PDUG01000005">
    <property type="protein sequence ID" value="PIC31100.1"/>
    <property type="molecule type" value="Genomic_DNA"/>
</dbReference>
<dbReference type="Proteomes" id="UP000230233">
    <property type="component" value="Chromosome V"/>
</dbReference>
<proteinExistence type="predicted"/>
<feature type="compositionally biased region" description="Basic and acidic residues" evidence="1">
    <location>
        <begin position="149"/>
        <end position="158"/>
    </location>
</feature>
<sequence>MSLFTGRDDHSFRRYHHSGDTHHRSHSEYNQDQGSKRSHHVKSSRYDNSGSGRDDRSLRRYYRSGDTYQNDRSRIRSEIHLFENQERRTSDARDRRPKRDDSKTPDRSSNQKDFRRMSGRPSDSEYDQEQDSRRSQRAEKSNRSQSGRRSVEMQRQDAYDNFVGESRSPDINHIYLRRRNESEGSGGNRPTRGDAPSERMSRKDIFQEEIVSRFVLANGANIDWWAANPKCVEDDEEVVDVRKFNQANFEMVEQDVWDDILDYYDVKIFRLDQSSQLEISGKLKNVEDAWKDVDKTMLDIFYKKTTKEDGLFDFEFHVPAKFRAKLENREWTILLMNGDLFDVRQCVREDYSDENECFQLNGPVLHLEKLRNELLERLEGLEDEIPLRIQLGNNVIHVLLLNFAEKLYELEKRTNTHVRFHKLRQEWETVYVYIFGKRNDIKACRDELTALDAELRGE</sequence>
<feature type="compositionally biased region" description="Basic and acidic residues" evidence="1">
    <location>
        <begin position="130"/>
        <end position="142"/>
    </location>
</feature>
<evidence type="ECO:0000313" key="2">
    <source>
        <dbReference type="EMBL" id="PIC31100.1"/>
    </source>
</evidence>
<evidence type="ECO:0000313" key="3">
    <source>
        <dbReference type="Proteomes" id="UP000230233"/>
    </source>
</evidence>
<protein>
    <submittedName>
        <fullName evidence="2">Uncharacterized protein</fullName>
    </submittedName>
</protein>
<evidence type="ECO:0000256" key="1">
    <source>
        <dbReference type="SAM" id="MobiDB-lite"/>
    </source>
</evidence>
<keyword evidence="3" id="KW-1185">Reference proteome</keyword>
<feature type="compositionally biased region" description="Basic and acidic residues" evidence="1">
    <location>
        <begin position="191"/>
        <end position="202"/>
    </location>
</feature>
<feature type="compositionally biased region" description="Basic and acidic residues" evidence="1">
    <location>
        <begin position="1"/>
        <end position="29"/>
    </location>
</feature>
<gene>
    <name evidence="2" type="primary">Cnig_chr_V.g22120</name>
    <name evidence="2" type="ORF">B9Z55_022120</name>
</gene>
<feature type="region of interest" description="Disordered" evidence="1">
    <location>
        <begin position="1"/>
        <end position="202"/>
    </location>
</feature>
<name>A0A2G5TUW8_9PELO</name>
<reference evidence="3" key="1">
    <citation type="submission" date="2017-10" db="EMBL/GenBank/DDBJ databases">
        <title>Rapid genome shrinkage in a self-fertile nematode reveals novel sperm competition proteins.</title>
        <authorList>
            <person name="Yin D."/>
            <person name="Schwarz E.M."/>
            <person name="Thomas C.G."/>
            <person name="Felde R.L."/>
            <person name="Korf I.F."/>
            <person name="Cutter A.D."/>
            <person name="Schartner C.M."/>
            <person name="Ralston E.J."/>
            <person name="Meyer B.J."/>
            <person name="Haag E.S."/>
        </authorList>
    </citation>
    <scope>NUCLEOTIDE SEQUENCE [LARGE SCALE GENOMIC DNA]</scope>
    <source>
        <strain evidence="3">JU1422</strain>
    </source>
</reference>
<dbReference type="CDD" id="cd00105">
    <property type="entry name" value="KH-I"/>
    <property type="match status" value="1"/>
</dbReference>
<accession>A0A2G5TUW8</accession>
<dbReference type="OrthoDB" id="10430698at2759"/>
<dbReference type="AlphaFoldDB" id="A0A2G5TUW8"/>
<organism evidence="2 3">
    <name type="scientific">Caenorhabditis nigoni</name>
    <dbReference type="NCBI Taxonomy" id="1611254"/>
    <lineage>
        <taxon>Eukaryota</taxon>
        <taxon>Metazoa</taxon>
        <taxon>Ecdysozoa</taxon>
        <taxon>Nematoda</taxon>
        <taxon>Chromadorea</taxon>
        <taxon>Rhabditida</taxon>
        <taxon>Rhabditina</taxon>
        <taxon>Rhabditomorpha</taxon>
        <taxon>Rhabditoidea</taxon>
        <taxon>Rhabditidae</taxon>
        <taxon>Peloderinae</taxon>
        <taxon>Caenorhabditis</taxon>
    </lineage>
</organism>